<evidence type="ECO:0008006" key="4">
    <source>
        <dbReference type="Google" id="ProtNLM"/>
    </source>
</evidence>
<evidence type="ECO:0000313" key="3">
    <source>
        <dbReference type="Proteomes" id="UP000273022"/>
    </source>
</evidence>
<accession>A0A3A6U3K8</accession>
<proteinExistence type="predicted"/>
<dbReference type="Proteomes" id="UP000273022">
    <property type="component" value="Unassembled WGS sequence"/>
</dbReference>
<evidence type="ECO:0000313" key="2">
    <source>
        <dbReference type="EMBL" id="RJY16424.1"/>
    </source>
</evidence>
<keyword evidence="1" id="KW-0812">Transmembrane</keyword>
<comment type="caution">
    <text evidence="2">The sequence shown here is derived from an EMBL/GenBank/DDBJ whole genome shotgun (WGS) entry which is preliminary data.</text>
</comment>
<dbReference type="EMBL" id="QYYH01000047">
    <property type="protein sequence ID" value="RJY16424.1"/>
    <property type="molecule type" value="Genomic_DNA"/>
</dbReference>
<keyword evidence="1" id="KW-1133">Transmembrane helix</keyword>
<reference evidence="2 3" key="1">
    <citation type="submission" date="2018-09" db="EMBL/GenBank/DDBJ databases">
        <title>Phylogeny of the Shewanellaceae, and recommendation for two new genera, Pseudoshewanella and Parashewanella.</title>
        <authorList>
            <person name="Wang G."/>
        </authorList>
    </citation>
    <scope>NUCLEOTIDE SEQUENCE [LARGE SCALE GENOMIC DNA]</scope>
    <source>
        <strain evidence="2 3">KCTC 22492</strain>
    </source>
</reference>
<dbReference type="AlphaFoldDB" id="A0A3A6U3K8"/>
<organism evidence="2 3">
    <name type="scientific">Parashewanella spongiae</name>
    <dbReference type="NCBI Taxonomy" id="342950"/>
    <lineage>
        <taxon>Bacteria</taxon>
        <taxon>Pseudomonadati</taxon>
        <taxon>Pseudomonadota</taxon>
        <taxon>Gammaproteobacteria</taxon>
        <taxon>Alteromonadales</taxon>
        <taxon>Shewanellaceae</taxon>
        <taxon>Parashewanella</taxon>
    </lineage>
</organism>
<feature type="transmembrane region" description="Helical" evidence="1">
    <location>
        <begin position="12"/>
        <end position="30"/>
    </location>
</feature>
<evidence type="ECO:0000256" key="1">
    <source>
        <dbReference type="SAM" id="Phobius"/>
    </source>
</evidence>
<keyword evidence="1" id="KW-0472">Membrane</keyword>
<name>A0A3A6U3K8_9GAMM</name>
<gene>
    <name evidence="2" type="ORF">D5R81_09050</name>
</gene>
<keyword evidence="3" id="KW-1185">Reference proteome</keyword>
<sequence>MHKHQGMTTSNMVLSIFIATIVVVMLLVTIKKNSIQNLQSQERKDALQGVLVAIKHVNDRVLPQQNALASGIQERSIEGIPITMMNGQLRANRTALSNGLDLAYIVSRTHHSTFQNWQVLDVPHHISHPVKVKIQQFQAPDNCHLIYSEAGVADKKQGVKYLVIDHGC</sequence>
<protein>
    <recommendedName>
        <fullName evidence="4">Type II secretion system protein</fullName>
    </recommendedName>
</protein>